<protein>
    <submittedName>
        <fullName evidence="3">Tripartite tricarboxylate transporter substrate binding protein</fullName>
    </submittedName>
</protein>
<dbReference type="CDD" id="cd13578">
    <property type="entry name" value="PBP2_Bug27"/>
    <property type="match status" value="1"/>
</dbReference>
<name>A0A934SZH4_9BURK</name>
<dbReference type="RefSeq" id="WP_200597827.1">
    <property type="nucleotide sequence ID" value="NZ_JAEPBG010000022.1"/>
</dbReference>
<dbReference type="AlphaFoldDB" id="A0A934SZH4"/>
<accession>A0A934SZH4</accession>
<comment type="caution">
    <text evidence="3">The sequence shown here is derived from an EMBL/GenBank/DDBJ whole genome shotgun (WGS) entry which is preliminary data.</text>
</comment>
<dbReference type="PIRSF" id="PIRSF017082">
    <property type="entry name" value="YflP"/>
    <property type="match status" value="1"/>
</dbReference>
<evidence type="ECO:0000256" key="1">
    <source>
        <dbReference type="ARBA" id="ARBA00006987"/>
    </source>
</evidence>
<keyword evidence="2" id="KW-0732">Signal</keyword>
<evidence type="ECO:0000313" key="3">
    <source>
        <dbReference type="EMBL" id="MBK4738529.1"/>
    </source>
</evidence>
<gene>
    <name evidence="3" type="ORF">JJB74_28255</name>
</gene>
<sequence>MMRRHFISMIAAAALGVIAPSAMAQSGSAATAAAYPNKPIRFVVGFPPGGVADIVARIIARPLSQRLGQPVVMDNRAGAGGVVGVEAVANSTPDGHTMGFGVSGALTANVTLMPKLPYDPLKDLALVTKVVNNPIVLVVNPSLGINSVQDFIAFAKSKRGAVSYGTAGPGTAMHLAGELFKQKTGVEMTHIGYKGSSPAAVDVIAGQIQAGILDLVTAKPYIASGHLKALGVTTAKRSAVAPELPTIAEGGVPGFEFASWFGLVMPGATPPDIVARVGSEVSAVLKDPKVREQLLAAGAEPEPGTPEEMRNTVRKEIQDTRALIKAASITVN</sequence>
<evidence type="ECO:0000313" key="4">
    <source>
        <dbReference type="Proteomes" id="UP000622890"/>
    </source>
</evidence>
<dbReference type="Gene3D" id="3.40.190.150">
    <property type="entry name" value="Bordetella uptake gene, domain 1"/>
    <property type="match status" value="1"/>
</dbReference>
<reference evidence="3" key="1">
    <citation type="submission" date="2021-01" db="EMBL/GenBank/DDBJ databases">
        <title>Genome sequence of strain Noviherbaspirillum sp. DKR-6.</title>
        <authorList>
            <person name="Chaudhary D.K."/>
        </authorList>
    </citation>
    <scope>NUCLEOTIDE SEQUENCE</scope>
    <source>
        <strain evidence="3">DKR-6</strain>
    </source>
</reference>
<feature type="signal peptide" evidence="2">
    <location>
        <begin position="1"/>
        <end position="24"/>
    </location>
</feature>
<dbReference type="Gene3D" id="3.40.190.10">
    <property type="entry name" value="Periplasmic binding protein-like II"/>
    <property type="match status" value="1"/>
</dbReference>
<dbReference type="EMBL" id="JAEPBG010000022">
    <property type="protein sequence ID" value="MBK4738529.1"/>
    <property type="molecule type" value="Genomic_DNA"/>
</dbReference>
<dbReference type="PANTHER" id="PTHR42928">
    <property type="entry name" value="TRICARBOXYLATE-BINDING PROTEIN"/>
    <property type="match status" value="1"/>
</dbReference>
<dbReference type="SUPFAM" id="SSF53850">
    <property type="entry name" value="Periplasmic binding protein-like II"/>
    <property type="match status" value="1"/>
</dbReference>
<organism evidence="3 4">
    <name type="scientific">Noviherbaspirillum pedocola</name>
    <dbReference type="NCBI Taxonomy" id="2801341"/>
    <lineage>
        <taxon>Bacteria</taxon>
        <taxon>Pseudomonadati</taxon>
        <taxon>Pseudomonadota</taxon>
        <taxon>Betaproteobacteria</taxon>
        <taxon>Burkholderiales</taxon>
        <taxon>Oxalobacteraceae</taxon>
        <taxon>Noviherbaspirillum</taxon>
    </lineage>
</organism>
<dbReference type="PANTHER" id="PTHR42928:SF5">
    <property type="entry name" value="BLR1237 PROTEIN"/>
    <property type="match status" value="1"/>
</dbReference>
<dbReference type="InterPro" id="IPR042100">
    <property type="entry name" value="Bug_dom1"/>
</dbReference>
<dbReference type="InterPro" id="IPR005064">
    <property type="entry name" value="BUG"/>
</dbReference>
<dbReference type="Pfam" id="PF03401">
    <property type="entry name" value="TctC"/>
    <property type="match status" value="1"/>
</dbReference>
<feature type="chain" id="PRO_5037806290" evidence="2">
    <location>
        <begin position="25"/>
        <end position="332"/>
    </location>
</feature>
<keyword evidence="4" id="KW-1185">Reference proteome</keyword>
<dbReference type="Proteomes" id="UP000622890">
    <property type="component" value="Unassembled WGS sequence"/>
</dbReference>
<evidence type="ECO:0000256" key="2">
    <source>
        <dbReference type="SAM" id="SignalP"/>
    </source>
</evidence>
<proteinExistence type="inferred from homology"/>
<comment type="similarity">
    <text evidence="1">Belongs to the UPF0065 (bug) family.</text>
</comment>